<dbReference type="FunCoup" id="A0A1Q3BBE1">
    <property type="interactions" value="2035"/>
</dbReference>
<feature type="binding site" evidence="17">
    <location>
        <position position="262"/>
    </location>
    <ligand>
        <name>substrate</name>
    </ligand>
</feature>
<feature type="binding site" evidence="18">
    <location>
        <position position="251"/>
    </location>
    <ligand>
        <name>Mg(2+)</name>
        <dbReference type="ChEBI" id="CHEBI:18420"/>
    </ligand>
</feature>
<evidence type="ECO:0000256" key="17">
    <source>
        <dbReference type="PIRSR" id="PIRSR605959-2"/>
    </source>
</evidence>
<name>A0A1Q3BBE1_CEPFO</name>
<comment type="caution">
    <text evidence="20">The sequence shown here is derived from an EMBL/GenBank/DDBJ whole genome shotgun (WGS) entry which is preliminary data.</text>
</comment>
<evidence type="ECO:0000313" key="21">
    <source>
        <dbReference type="Proteomes" id="UP000187406"/>
    </source>
</evidence>
<evidence type="ECO:0000256" key="14">
    <source>
        <dbReference type="ARBA" id="ARBA00031740"/>
    </source>
</evidence>
<dbReference type="InterPro" id="IPR036462">
    <property type="entry name" value="Fumarylacetoacetase_N_sf"/>
</dbReference>
<accession>A0A1Q3BBE1</accession>
<dbReference type="GO" id="GO:0051087">
    <property type="term" value="F:protein-folding chaperone binding"/>
    <property type="evidence" value="ECO:0007669"/>
    <property type="project" value="InterPro"/>
</dbReference>
<keyword evidence="11 18" id="KW-0460">Magnesium</keyword>
<dbReference type="STRING" id="3775.A0A1Q3BBE1"/>
<dbReference type="PANTHER" id="PTHR43069">
    <property type="entry name" value="FUMARYLACETOACETASE"/>
    <property type="match status" value="1"/>
</dbReference>
<feature type="domain" description="BAG" evidence="19">
    <location>
        <begin position="543"/>
        <end position="621"/>
    </location>
</feature>
<dbReference type="PROSITE" id="PS50096">
    <property type="entry name" value="IQ"/>
    <property type="match status" value="1"/>
</dbReference>
<dbReference type="AlphaFoldDB" id="A0A1Q3BBE1"/>
<evidence type="ECO:0000256" key="18">
    <source>
        <dbReference type="PIRSR" id="PIRSR605959-3"/>
    </source>
</evidence>
<proteinExistence type="inferred from homology"/>
<dbReference type="InterPro" id="IPR011234">
    <property type="entry name" value="Fumarylacetoacetase-like_C"/>
</dbReference>
<protein>
    <recommendedName>
        <fullName evidence="7">Fumarylacetoacetase</fullName>
        <ecNumber evidence="6">3.7.1.2</ecNumber>
    </recommendedName>
    <alternativeName>
        <fullName evidence="14">Fumarylacetoacetate hydrolase</fullName>
    </alternativeName>
</protein>
<dbReference type="EMBL" id="BDDD01000390">
    <property type="protein sequence ID" value="GAV65205.1"/>
    <property type="molecule type" value="Genomic_DNA"/>
</dbReference>
<evidence type="ECO:0000256" key="9">
    <source>
        <dbReference type="ARBA" id="ARBA00022801"/>
    </source>
</evidence>
<comment type="pathway">
    <text evidence="4">Amino-acid degradation; L-phenylalanine degradation; acetoacetate and fumarate from L-phenylalanine: step 6/6.</text>
</comment>
<feature type="binding site" evidence="18">
    <location>
        <position position="144"/>
    </location>
    <ligand>
        <name>Ca(2+)</name>
        <dbReference type="ChEBI" id="CHEBI:29108"/>
    </ligand>
</feature>
<evidence type="ECO:0000256" key="6">
    <source>
        <dbReference type="ARBA" id="ARBA00012094"/>
    </source>
</evidence>
<keyword evidence="12" id="KW-0828">Tyrosine catabolism</keyword>
<keyword evidence="8 18" id="KW-0479">Metal-binding</keyword>
<feature type="binding site" evidence="17">
    <location>
        <position position="368"/>
    </location>
    <ligand>
        <name>substrate</name>
    </ligand>
</feature>
<sequence>MTLKSFIEVHVDSHFPIQNLPYGVFKPAPGSPARPGVAIGDFVLDLSEISQAGLFDGPILKESDCFHQPNLNKFLALGKPAWKEARATLQKLLSKLNHITHLRLSFDAATEPKLRDDANLRQKSLVPMSKVELLLPFVIGDYTDFFSSMHHAKNCGTIFRGPQNPIPQNWFHLPIAYHGRASSIVISGTDIIRPRGQGYPSGNSPPYFGPSQKLDFELEMAAVVGPGNELGKPIDVNHAADHIFGVVLMNDWSARDIQAWEYVPLGPFLGKSFGTTISPWIVTLDALEPFACDAPKQDPHPLPYLAEKISNNYDISLEVSIKPAGQEDSFVVTRSNFKNLYWTLTQQLAHHTINGCNLRPGDLLGTGTISGPDPESYGCLLELTWNGQKPLPLNGTSRKFLEDGDEVIFRGSCKVCSFSPKHWVPYVSKLRSYSPIPVRLLSAMIIQEETTDRSVTHNINTSTPAHSLAFSSLFPVTFFAMKSSRESSFFSSSTTVTYTFQNDQAAPQSQPNFIQIPNQTPNAAAIRIQSSYRAHIIGKLYKKILNVNSEANRLQNLIQRQETVDSIRRDEREKVRMNEALMGLLLRLDSVPGGIDPAVREARRKVSRRIVGLQEIVDSISEARVDGHDYSDYHDDVWGPNGMLRNWDEVVGQMEEEMCRERGGEEMERFCAQHLGFRCFQRFLRE</sequence>
<organism evidence="20 21">
    <name type="scientific">Cephalotus follicularis</name>
    <name type="common">Albany pitcher plant</name>
    <dbReference type="NCBI Taxonomy" id="3775"/>
    <lineage>
        <taxon>Eukaryota</taxon>
        <taxon>Viridiplantae</taxon>
        <taxon>Streptophyta</taxon>
        <taxon>Embryophyta</taxon>
        <taxon>Tracheophyta</taxon>
        <taxon>Spermatophyta</taxon>
        <taxon>Magnoliopsida</taxon>
        <taxon>eudicotyledons</taxon>
        <taxon>Gunneridae</taxon>
        <taxon>Pentapetalae</taxon>
        <taxon>rosids</taxon>
        <taxon>fabids</taxon>
        <taxon>Oxalidales</taxon>
        <taxon>Cephalotaceae</taxon>
        <taxon>Cephalotus</taxon>
    </lineage>
</organism>
<comment type="catalytic activity">
    <reaction evidence="1">
        <text>4-fumarylacetoacetate + H2O = acetoacetate + fumarate + H(+)</text>
        <dbReference type="Rhea" id="RHEA:10244"/>
        <dbReference type="ChEBI" id="CHEBI:13705"/>
        <dbReference type="ChEBI" id="CHEBI:15377"/>
        <dbReference type="ChEBI" id="CHEBI:15378"/>
        <dbReference type="ChEBI" id="CHEBI:18034"/>
        <dbReference type="ChEBI" id="CHEBI:29806"/>
        <dbReference type="EC" id="3.7.1.2"/>
    </reaction>
</comment>
<dbReference type="Gene3D" id="1.20.58.120">
    <property type="entry name" value="BAG domain"/>
    <property type="match status" value="1"/>
</dbReference>
<evidence type="ECO:0000256" key="1">
    <source>
        <dbReference type="ARBA" id="ARBA00000353"/>
    </source>
</evidence>
<dbReference type="Proteomes" id="UP000187406">
    <property type="component" value="Unassembled WGS sequence"/>
</dbReference>
<dbReference type="SMART" id="SM00264">
    <property type="entry name" value="BAG"/>
    <property type="match status" value="1"/>
</dbReference>
<evidence type="ECO:0000256" key="11">
    <source>
        <dbReference type="ARBA" id="ARBA00022842"/>
    </source>
</evidence>
<dbReference type="InParanoid" id="A0A1Q3BBE1"/>
<dbReference type="GO" id="GO:0006559">
    <property type="term" value="P:L-phenylalanine catabolic process"/>
    <property type="evidence" value="ECO:0007669"/>
    <property type="project" value="UniProtKB-UniPathway"/>
</dbReference>
<keyword evidence="10 18" id="KW-0106">Calcium</keyword>
<evidence type="ECO:0000256" key="4">
    <source>
        <dbReference type="ARBA" id="ARBA00004782"/>
    </source>
</evidence>
<dbReference type="GO" id="GO:0004334">
    <property type="term" value="F:fumarylacetoacetase activity"/>
    <property type="evidence" value="ECO:0007669"/>
    <property type="project" value="UniProtKB-EC"/>
</dbReference>
<dbReference type="Gene3D" id="3.90.850.10">
    <property type="entry name" value="Fumarylacetoacetase-like, C-terminal domain"/>
    <property type="match status" value="1"/>
</dbReference>
<reference evidence="21" key="1">
    <citation type="submission" date="2016-04" db="EMBL/GenBank/DDBJ databases">
        <title>Cephalotus genome sequencing.</title>
        <authorList>
            <person name="Fukushima K."/>
            <person name="Hasebe M."/>
            <person name="Fang X."/>
        </authorList>
    </citation>
    <scope>NUCLEOTIDE SEQUENCE [LARGE SCALE GENOMIC DNA]</scope>
    <source>
        <strain evidence="21">cv. St1</strain>
    </source>
</reference>
<dbReference type="PANTHER" id="PTHR43069:SF2">
    <property type="entry name" value="FUMARYLACETOACETASE"/>
    <property type="match status" value="1"/>
</dbReference>
<dbReference type="EC" id="3.7.1.2" evidence="6"/>
<keyword evidence="13" id="KW-0585">Phenylalanine catabolism</keyword>
<evidence type="ECO:0000256" key="7">
    <source>
        <dbReference type="ARBA" id="ARBA00014741"/>
    </source>
</evidence>
<evidence type="ECO:0000256" key="3">
    <source>
        <dbReference type="ARBA" id="ARBA00001946"/>
    </source>
</evidence>
<dbReference type="SUPFAM" id="SSF63433">
    <property type="entry name" value="Fumarylacetoacetate hydrolase, FAH, N-terminal domain"/>
    <property type="match status" value="1"/>
</dbReference>
<dbReference type="GO" id="GO:1902000">
    <property type="term" value="P:homogentisate catabolic process"/>
    <property type="evidence" value="ECO:0007669"/>
    <property type="project" value="TreeGrafter"/>
</dbReference>
<feature type="binding site" evidence="17">
    <location>
        <position position="258"/>
    </location>
    <ligand>
        <name>substrate</name>
    </ligand>
</feature>
<comment type="function">
    <text evidence="15">Converts fumarylacetoacetate to acetoacetate and fumarate. Involved in tyrosine catabolic pathway. Catalyzes the final step in the tyrosine degradation pathway.</text>
</comment>
<dbReference type="Pfam" id="PF09298">
    <property type="entry name" value="FAA_hydrolase_N"/>
    <property type="match status" value="1"/>
</dbReference>
<evidence type="ECO:0000256" key="5">
    <source>
        <dbReference type="ARBA" id="ARBA00010211"/>
    </source>
</evidence>
<dbReference type="Pfam" id="PF01557">
    <property type="entry name" value="FAA_hydrolase"/>
    <property type="match status" value="1"/>
</dbReference>
<evidence type="ECO:0000259" key="19">
    <source>
        <dbReference type="PROSITE" id="PS51035"/>
    </source>
</evidence>
<evidence type="ECO:0000256" key="15">
    <source>
        <dbReference type="ARBA" id="ARBA00057625"/>
    </source>
</evidence>
<feature type="binding site" evidence="18">
    <location>
        <position position="219"/>
    </location>
    <ligand>
        <name>Ca(2+)</name>
        <dbReference type="ChEBI" id="CHEBI:29108"/>
    </ligand>
</feature>
<dbReference type="UniPathway" id="UPA00139">
    <property type="reaction ID" value="UER00341"/>
</dbReference>
<comment type="cofactor">
    <cofactor evidence="2 18">
        <name>Ca(2+)</name>
        <dbReference type="ChEBI" id="CHEBI:29108"/>
    </cofactor>
</comment>
<evidence type="ECO:0000256" key="13">
    <source>
        <dbReference type="ARBA" id="ARBA00023232"/>
    </source>
</evidence>
<feature type="binding site" evidence="18">
    <location>
        <position position="217"/>
    </location>
    <ligand>
        <name>Ca(2+)</name>
        <dbReference type="ChEBI" id="CHEBI:29108"/>
    </ligand>
</feature>
<feature type="active site" description="Proton acceptor" evidence="16">
    <location>
        <position position="151"/>
    </location>
</feature>
<dbReference type="NCBIfam" id="TIGR01266">
    <property type="entry name" value="fum_ac_acetase"/>
    <property type="match status" value="1"/>
</dbReference>
<dbReference type="FunFam" id="2.30.30.230:FF:000002">
    <property type="entry name" value="Fumarylacetoacetase"/>
    <property type="match status" value="1"/>
</dbReference>
<dbReference type="SUPFAM" id="SSF63491">
    <property type="entry name" value="BAG domain"/>
    <property type="match status" value="1"/>
</dbReference>
<dbReference type="GO" id="GO:0006572">
    <property type="term" value="P:L-tyrosine catabolic process"/>
    <property type="evidence" value="ECO:0007669"/>
    <property type="project" value="UniProtKB-KW"/>
</dbReference>
<keyword evidence="9 20" id="KW-0378">Hydrolase</keyword>
<dbReference type="GO" id="GO:0046872">
    <property type="term" value="F:metal ion binding"/>
    <property type="evidence" value="ECO:0007669"/>
    <property type="project" value="UniProtKB-KW"/>
</dbReference>
<dbReference type="Gene3D" id="2.30.30.230">
    <property type="entry name" value="Fumarylacetoacetase, N-terminal domain"/>
    <property type="match status" value="1"/>
</dbReference>
<feature type="non-terminal residue" evidence="20">
    <location>
        <position position="686"/>
    </location>
</feature>
<dbReference type="FunFam" id="3.90.850.10:FF:000004">
    <property type="entry name" value="Fumarylacetoacetase"/>
    <property type="match status" value="1"/>
</dbReference>
<evidence type="ECO:0000256" key="10">
    <source>
        <dbReference type="ARBA" id="ARBA00022837"/>
    </source>
</evidence>
<evidence type="ECO:0000256" key="16">
    <source>
        <dbReference type="PIRSR" id="PIRSR605959-1"/>
    </source>
</evidence>
<dbReference type="InterPro" id="IPR015377">
    <property type="entry name" value="Fumarylacetoacetase_N"/>
</dbReference>
<dbReference type="Pfam" id="PF02179">
    <property type="entry name" value="BAG"/>
    <property type="match status" value="1"/>
</dbReference>
<feature type="binding site" evidence="18">
    <location>
        <position position="271"/>
    </location>
    <ligand>
        <name>Mg(2+)</name>
        <dbReference type="ChEBI" id="CHEBI:18420"/>
    </ligand>
</feature>
<dbReference type="SUPFAM" id="SSF56529">
    <property type="entry name" value="FAH"/>
    <property type="match status" value="1"/>
</dbReference>
<dbReference type="InterPro" id="IPR005959">
    <property type="entry name" value="Fumarylacetoacetase"/>
</dbReference>
<dbReference type="InterPro" id="IPR003103">
    <property type="entry name" value="BAG_domain"/>
</dbReference>
<evidence type="ECO:0000256" key="8">
    <source>
        <dbReference type="ARBA" id="ARBA00022723"/>
    </source>
</evidence>
<dbReference type="OrthoDB" id="9971669at2759"/>
<dbReference type="PROSITE" id="PS51035">
    <property type="entry name" value="BAG"/>
    <property type="match status" value="1"/>
</dbReference>
<feature type="binding site" evidence="17">
    <location>
        <position position="160"/>
    </location>
    <ligand>
        <name>substrate</name>
    </ligand>
</feature>
<evidence type="ECO:0000256" key="2">
    <source>
        <dbReference type="ARBA" id="ARBA00001913"/>
    </source>
</evidence>
<feature type="binding site" evidence="18">
    <location>
        <position position="275"/>
    </location>
    <ligand>
        <name>Mg(2+)</name>
        <dbReference type="ChEBI" id="CHEBI:18420"/>
    </ligand>
</feature>
<keyword evidence="21" id="KW-1185">Reference proteome</keyword>
<feature type="binding site" evidence="18">
    <location>
        <position position="251"/>
    </location>
    <ligand>
        <name>Ca(2+)</name>
        <dbReference type="ChEBI" id="CHEBI:29108"/>
    </ligand>
</feature>
<feature type="binding site" evidence="17">
    <location>
        <position position="146"/>
    </location>
    <ligand>
        <name>substrate</name>
    </ligand>
</feature>
<gene>
    <name evidence="20" type="ORF">CFOL_v3_08720</name>
</gene>
<comment type="cofactor">
    <cofactor evidence="3 18">
        <name>Mg(2+)</name>
        <dbReference type="ChEBI" id="CHEBI:18420"/>
    </cofactor>
</comment>
<dbReference type="InterPro" id="IPR036533">
    <property type="entry name" value="BAG_dom_sf"/>
</dbReference>
<dbReference type="InterPro" id="IPR036663">
    <property type="entry name" value="Fumarylacetoacetase_C_sf"/>
</dbReference>
<evidence type="ECO:0000313" key="20">
    <source>
        <dbReference type="EMBL" id="GAV65205.1"/>
    </source>
</evidence>
<evidence type="ECO:0000256" key="12">
    <source>
        <dbReference type="ARBA" id="ARBA00022878"/>
    </source>
</evidence>
<comment type="similarity">
    <text evidence="5">Belongs to the FAH family.</text>
</comment>